<sequence>MKYSTPPPNLRSLEQRIRNLEPHDTGSLRRQTTMAMVVVGQMLPEGAVKGGTAMALRYGRADARFTQDLDAARIHPLTHFIDDFEAALGHGWGGFTGRVVDRKPPRPQGIPVAYVMQPFDVKLEYLGRSWRTVKFELGHNEIDDAVEPEVRLTADLVELFTDLGFPAPDPIPVLRADHQVAQKLHAVSEPGSDRVRDLVDLQLLDKHEELDLGQLRATCLRFFDYRRLHSWPPSVELGVGWDGLYEAATEGVDVLPEVGDAVAWANGLITRIAEG</sequence>
<dbReference type="Proteomes" id="UP000035763">
    <property type="component" value="Unassembled WGS sequence"/>
</dbReference>
<accession>W6K1V1</accession>
<gene>
    <name evidence="1" type="ORF">BN11_5000005</name>
</gene>
<dbReference type="Pfam" id="PF08843">
    <property type="entry name" value="AbiEii"/>
    <property type="match status" value="1"/>
</dbReference>
<protein>
    <recommendedName>
        <fullName evidence="3">Nucleotidyl transferase AbiEii/AbiGii toxin family protein</fullName>
    </recommendedName>
</protein>
<evidence type="ECO:0000313" key="2">
    <source>
        <dbReference type="Proteomes" id="UP000035763"/>
    </source>
</evidence>
<dbReference type="RefSeq" id="WP_201329331.1">
    <property type="nucleotide sequence ID" value="NZ_HG764815.1"/>
</dbReference>
<reference evidence="1 2" key="1">
    <citation type="journal article" date="2013" name="ISME J.">
        <title>A metabolic model for members of the genus Tetrasphaera involved in enhanced biological phosphorus removal.</title>
        <authorList>
            <person name="Kristiansen R."/>
            <person name="Nguyen H.T.T."/>
            <person name="Saunders A.M."/>
            <person name="Nielsen J.L."/>
            <person name="Wimmer R."/>
            <person name="Le V.Q."/>
            <person name="McIlroy S.J."/>
            <person name="Petrovski S."/>
            <person name="Seviour R.J."/>
            <person name="Calteau A."/>
            <person name="Nielsen K.L."/>
            <person name="Nielsen P.H."/>
        </authorList>
    </citation>
    <scope>NUCLEOTIDE SEQUENCE [LARGE SCALE GENOMIC DNA]</scope>
    <source>
        <strain evidence="1 2">Ben110</strain>
    </source>
</reference>
<evidence type="ECO:0000313" key="1">
    <source>
        <dbReference type="EMBL" id="CCH75056.1"/>
    </source>
</evidence>
<evidence type="ECO:0008006" key="3">
    <source>
        <dbReference type="Google" id="ProtNLM"/>
    </source>
</evidence>
<proteinExistence type="predicted"/>
<comment type="caution">
    <text evidence="1">The sequence shown here is derived from an EMBL/GenBank/DDBJ whole genome shotgun (WGS) entry which is preliminary data.</text>
</comment>
<dbReference type="AlphaFoldDB" id="W6K1V1"/>
<dbReference type="EMBL" id="CAJA01000447">
    <property type="protein sequence ID" value="CCH75056.1"/>
    <property type="molecule type" value="Genomic_DNA"/>
</dbReference>
<dbReference type="InterPro" id="IPR014942">
    <property type="entry name" value="AbiEii"/>
</dbReference>
<dbReference type="STRING" id="1193182.BN11_5000005"/>
<organism evidence="1 2">
    <name type="scientific">Nostocoides australiense Ben110</name>
    <dbReference type="NCBI Taxonomy" id="1193182"/>
    <lineage>
        <taxon>Bacteria</taxon>
        <taxon>Bacillati</taxon>
        <taxon>Actinomycetota</taxon>
        <taxon>Actinomycetes</taxon>
        <taxon>Micrococcales</taxon>
        <taxon>Intrasporangiaceae</taxon>
        <taxon>Nostocoides</taxon>
    </lineage>
</organism>
<name>W6K1V1_9MICO</name>
<keyword evidence="2" id="KW-1185">Reference proteome</keyword>